<dbReference type="PATRIC" id="fig|261654.4.peg.787"/>
<proteinExistence type="predicted"/>
<dbReference type="InterPro" id="IPR027417">
    <property type="entry name" value="P-loop_NTPase"/>
</dbReference>
<evidence type="ECO:0000313" key="1">
    <source>
        <dbReference type="EMBL" id="SBT39045.1"/>
    </source>
</evidence>
<gene>
    <name evidence="1" type="ORF">GA0070611_0767</name>
</gene>
<accession>A0A1A8Z5B9</accession>
<dbReference type="OrthoDB" id="4561190at2"/>
<dbReference type="EMBL" id="LT594323">
    <property type="protein sequence ID" value="SBT39045.1"/>
    <property type="molecule type" value="Genomic_DNA"/>
</dbReference>
<dbReference type="AlphaFoldDB" id="A0A1A8Z5B9"/>
<dbReference type="Proteomes" id="UP000199385">
    <property type="component" value="Chromosome I"/>
</dbReference>
<organism evidence="1 2">
    <name type="scientific">Micromonospora auratinigra</name>
    <dbReference type="NCBI Taxonomy" id="261654"/>
    <lineage>
        <taxon>Bacteria</taxon>
        <taxon>Bacillati</taxon>
        <taxon>Actinomycetota</taxon>
        <taxon>Actinomycetes</taxon>
        <taxon>Micromonosporales</taxon>
        <taxon>Micromonosporaceae</taxon>
        <taxon>Micromonospora</taxon>
    </lineage>
</organism>
<evidence type="ECO:0000313" key="2">
    <source>
        <dbReference type="Proteomes" id="UP000199385"/>
    </source>
</evidence>
<reference evidence="2" key="1">
    <citation type="submission" date="2016-06" db="EMBL/GenBank/DDBJ databases">
        <authorList>
            <person name="Varghese N."/>
            <person name="Submissions Spin"/>
        </authorList>
    </citation>
    <scope>NUCLEOTIDE SEQUENCE [LARGE SCALE GENOMIC DNA]</scope>
    <source>
        <strain evidence="2">DSM 44815</strain>
    </source>
</reference>
<keyword evidence="2" id="KW-1185">Reference proteome</keyword>
<dbReference type="SUPFAM" id="SSF52540">
    <property type="entry name" value="P-loop containing nucleoside triphosphate hydrolases"/>
    <property type="match status" value="1"/>
</dbReference>
<dbReference type="NCBIfam" id="NF040564">
    <property type="entry name" value="SCO2523_fam"/>
    <property type="match status" value="1"/>
</dbReference>
<protein>
    <recommendedName>
        <fullName evidence="3">CobQ/CobB/MinD/ParA nucleotide binding domain-containing protein</fullName>
    </recommendedName>
</protein>
<dbReference type="STRING" id="261654.GA0070611_0767"/>
<name>A0A1A8Z5B9_9ACTN</name>
<dbReference type="Gene3D" id="3.40.50.300">
    <property type="entry name" value="P-loop containing nucleotide triphosphate hydrolases"/>
    <property type="match status" value="1"/>
</dbReference>
<sequence length="309" mass="33853">MLVFVTSHKGGTGRSVTAANIAYRSALSGRPTCYLDYDFGSPTAGITFQIPQAVNGVEGAGPNGGGLHRYLRGEIPFPEQLDVWGTSERASLRQRPIGSGPLVLLPGQRNGSEFGFTNDIARRCAELFLRLEEEFDLTLVDLSAGRSYASQIALAATATPTLRKVTARWLVFHRWTPQHVTAAADLAFEAGGILAMGKEYGHEPERLRESLRFVRTAVIDSRGPEVGHLDLAQQAFLRTCDTELSELARRRGVGRTTLLGAVPLDPLLQWREQLISDHDVQAKIANVKTVDAIVDLTEKLFDETAWETV</sequence>
<dbReference type="RefSeq" id="WP_091657424.1">
    <property type="nucleotide sequence ID" value="NZ_LT594323.1"/>
</dbReference>
<evidence type="ECO:0008006" key="3">
    <source>
        <dbReference type="Google" id="ProtNLM"/>
    </source>
</evidence>